<gene>
    <name evidence="2" type="ORF">A0U92_08780</name>
</gene>
<evidence type="ECO:0000313" key="3">
    <source>
        <dbReference type="Proteomes" id="UP000188937"/>
    </source>
</evidence>
<evidence type="ECO:0000256" key="1">
    <source>
        <dbReference type="SAM" id="MobiDB-lite"/>
    </source>
</evidence>
<feature type="compositionally biased region" description="Pro residues" evidence="1">
    <location>
        <begin position="67"/>
        <end position="78"/>
    </location>
</feature>
<dbReference type="Proteomes" id="UP000188937">
    <property type="component" value="Chromosome"/>
</dbReference>
<dbReference type="AlphaFoldDB" id="A0A1U9KGJ7"/>
<accession>A0A1U9KGJ7</accession>
<evidence type="ECO:0000313" key="2">
    <source>
        <dbReference type="EMBL" id="AQS84857.1"/>
    </source>
</evidence>
<dbReference type="KEGG" id="aace:A0U92_08780"/>
<organism evidence="2 3">
    <name type="scientific">Acetobacter aceti</name>
    <dbReference type="NCBI Taxonomy" id="435"/>
    <lineage>
        <taxon>Bacteria</taxon>
        <taxon>Pseudomonadati</taxon>
        <taxon>Pseudomonadota</taxon>
        <taxon>Alphaproteobacteria</taxon>
        <taxon>Acetobacterales</taxon>
        <taxon>Acetobacteraceae</taxon>
        <taxon>Acetobacter</taxon>
        <taxon>Acetobacter subgen. Acetobacter</taxon>
    </lineage>
</organism>
<reference evidence="2 3" key="1">
    <citation type="submission" date="2016-03" db="EMBL/GenBank/DDBJ databases">
        <title>Acetic acid bacteria sequencing.</title>
        <authorList>
            <person name="Brandt J."/>
            <person name="Jakob F."/>
            <person name="Vogel R.F."/>
        </authorList>
    </citation>
    <scope>NUCLEOTIDE SEQUENCE [LARGE SCALE GENOMIC DNA]</scope>
    <source>
        <strain evidence="2 3">TMW2.1153</strain>
    </source>
</reference>
<name>A0A1U9KGJ7_ACEAC</name>
<proteinExistence type="predicted"/>
<keyword evidence="3" id="KW-1185">Reference proteome</keyword>
<feature type="region of interest" description="Disordered" evidence="1">
    <location>
        <begin position="67"/>
        <end position="91"/>
    </location>
</feature>
<protein>
    <submittedName>
        <fullName evidence="2">Uncharacterized protein</fullName>
    </submittedName>
</protein>
<feature type="compositionally biased region" description="Low complexity" evidence="1">
    <location>
        <begin position="79"/>
        <end position="91"/>
    </location>
</feature>
<dbReference type="RefSeq" id="WP_077812902.1">
    <property type="nucleotide sequence ID" value="NZ_CP014692.1"/>
</dbReference>
<dbReference type="STRING" id="435.A0U92_08780"/>
<dbReference type="EMBL" id="CP014692">
    <property type="protein sequence ID" value="AQS84857.1"/>
    <property type="molecule type" value="Genomic_DNA"/>
</dbReference>
<sequence>MRRIVLIAAGAAAVVIFGGLLSLGLSSGPPASQQMVHKELSVASLTAATQPAPISVVPPQAVIPTPGAAPAPVTPPTTVPLTVTPAPAQAH</sequence>